<protein>
    <submittedName>
        <fullName evidence="1">Uncharacterized protein</fullName>
    </submittedName>
</protein>
<dbReference type="PANTHER" id="PTHR28266:SF1">
    <property type="entry name" value="LARGE RIBOSOMAL SUBUNIT PROTEIN ML58"/>
    <property type="match status" value="1"/>
</dbReference>
<reference evidence="1 2" key="1">
    <citation type="journal article" date="2009" name="Nature">
        <title>Evolution of pathogenicity and sexual reproduction in eight Candida genomes.</title>
        <authorList>
            <person name="Butler G."/>
            <person name="Rasmussen M.D."/>
            <person name="Lin M.F."/>
            <person name="Santos M.A."/>
            <person name="Sakthikumar S."/>
            <person name="Munro C.A."/>
            <person name="Rheinbay E."/>
            <person name="Grabherr M."/>
            <person name="Forche A."/>
            <person name="Reedy J.L."/>
            <person name="Agrafioti I."/>
            <person name="Arnaud M.B."/>
            <person name="Bates S."/>
            <person name="Brown A.J."/>
            <person name="Brunke S."/>
            <person name="Costanzo M.C."/>
            <person name="Fitzpatrick D.A."/>
            <person name="de Groot P.W."/>
            <person name="Harris D."/>
            <person name="Hoyer L.L."/>
            <person name="Hube B."/>
            <person name="Klis F.M."/>
            <person name="Kodira C."/>
            <person name="Lennard N."/>
            <person name="Logue M.E."/>
            <person name="Martin R."/>
            <person name="Neiman A.M."/>
            <person name="Nikolaou E."/>
            <person name="Quail M.A."/>
            <person name="Quinn J."/>
            <person name="Santos M.C."/>
            <person name="Schmitzberger F.F."/>
            <person name="Sherlock G."/>
            <person name="Shah P."/>
            <person name="Silverstein K.A."/>
            <person name="Skrzypek M.S."/>
            <person name="Soll D."/>
            <person name="Staggs R."/>
            <person name="Stansfield I."/>
            <person name="Stumpf M.P."/>
            <person name="Sudbery P.E."/>
            <person name="Srikantha T."/>
            <person name="Zeng Q."/>
            <person name="Berman J."/>
            <person name="Berriman M."/>
            <person name="Heitman J."/>
            <person name="Gow N.A."/>
            <person name="Lorenz M.C."/>
            <person name="Birren B.W."/>
            <person name="Kellis M."/>
            <person name="Cuomo C.A."/>
        </authorList>
    </citation>
    <scope>NUCLEOTIDE SEQUENCE [LARGE SCALE GENOMIC DNA]</scope>
    <source>
        <strain evidence="2">ATCC MYA-3404 / T1</strain>
    </source>
</reference>
<dbReference type="EMBL" id="GG692397">
    <property type="protein sequence ID" value="EER33870.1"/>
    <property type="molecule type" value="Genomic_DNA"/>
</dbReference>
<name>C5M8G6_CANTT</name>
<evidence type="ECO:0000313" key="1">
    <source>
        <dbReference type="EMBL" id="EER33870.1"/>
    </source>
</evidence>
<dbReference type="OrthoDB" id="6021263at2759"/>
<dbReference type="STRING" id="294747.C5M8G6"/>
<dbReference type="VEuPathDB" id="FungiDB:CTRG_02688"/>
<dbReference type="Pfam" id="PF12824">
    <property type="entry name" value="MRP-L20"/>
    <property type="match status" value="1"/>
</dbReference>
<dbReference type="InterPro" id="IPR024388">
    <property type="entry name" value="Ribosomal_mL58"/>
</dbReference>
<sequence>MFRTTIRRVSTKSIPYEPIPKNKYNQNRSVFNFKPVPTEGLVYNPPAAIVKPYMQTPYVFLPPNDPRREFAKQNCIDPSIVKEMPVIREFKAAHQREYNVTAETITKIKQLIKEDPERWTSKAISKEFNIELVKLHYFLRGELEKKLKPQPKVISKRLLDRQKRRELWLRNEY</sequence>
<dbReference type="PANTHER" id="PTHR28266">
    <property type="entry name" value="54S RIBOSOMAL PROTEIN L20, MITOCHONDRIAL"/>
    <property type="match status" value="1"/>
</dbReference>
<dbReference type="eggNOG" id="ENOG502S0A4">
    <property type="taxonomic scope" value="Eukaryota"/>
</dbReference>
<keyword evidence="2" id="KW-1185">Reference proteome</keyword>
<gene>
    <name evidence="1" type="ORF">CTRG_02688</name>
</gene>
<organism evidence="1 2">
    <name type="scientific">Candida tropicalis (strain ATCC MYA-3404 / T1)</name>
    <name type="common">Yeast</name>
    <dbReference type="NCBI Taxonomy" id="294747"/>
    <lineage>
        <taxon>Eukaryota</taxon>
        <taxon>Fungi</taxon>
        <taxon>Dikarya</taxon>
        <taxon>Ascomycota</taxon>
        <taxon>Saccharomycotina</taxon>
        <taxon>Pichiomycetes</taxon>
        <taxon>Debaryomycetaceae</taxon>
        <taxon>Candida/Lodderomyces clade</taxon>
        <taxon>Candida</taxon>
    </lineage>
</organism>
<dbReference type="Proteomes" id="UP000002037">
    <property type="component" value="Unassembled WGS sequence"/>
</dbReference>
<dbReference type="GeneID" id="8302077"/>
<dbReference type="AlphaFoldDB" id="C5M8G6"/>
<evidence type="ECO:0000313" key="2">
    <source>
        <dbReference type="Proteomes" id="UP000002037"/>
    </source>
</evidence>
<dbReference type="RefSeq" id="XP_002548391.1">
    <property type="nucleotide sequence ID" value="XM_002548345.1"/>
</dbReference>
<dbReference type="GO" id="GO:0003735">
    <property type="term" value="F:structural constituent of ribosome"/>
    <property type="evidence" value="ECO:0007669"/>
    <property type="project" value="TreeGrafter"/>
</dbReference>
<dbReference type="HOGENOM" id="CLU_089054_1_0_1"/>
<dbReference type="KEGG" id="ctp:CTRG_02688"/>
<proteinExistence type="predicted"/>
<dbReference type="GO" id="GO:0005762">
    <property type="term" value="C:mitochondrial large ribosomal subunit"/>
    <property type="evidence" value="ECO:0007669"/>
    <property type="project" value="TreeGrafter"/>
</dbReference>
<accession>C5M8G6</accession>